<protein>
    <submittedName>
        <fullName evidence="1">Uncharacterized protein</fullName>
    </submittedName>
</protein>
<dbReference type="AlphaFoldDB" id="I4YXX7"/>
<proteinExistence type="predicted"/>
<dbReference type="EMBL" id="JH660642">
    <property type="protein sequence ID" value="EIM28819.1"/>
    <property type="molecule type" value="Genomic_DNA"/>
</dbReference>
<gene>
    <name evidence="1" type="ORF">MicloDRAFT_00024630</name>
</gene>
<evidence type="ECO:0000313" key="1">
    <source>
        <dbReference type="EMBL" id="EIM28819.1"/>
    </source>
</evidence>
<reference evidence="1 2" key="1">
    <citation type="submission" date="2012-02" db="EMBL/GenBank/DDBJ databases">
        <title>Improved High-Quality Draft sequence of Microvirga sp. WSM3557.</title>
        <authorList>
            <consortium name="US DOE Joint Genome Institute"/>
            <person name="Lucas S."/>
            <person name="Han J."/>
            <person name="Lapidus A."/>
            <person name="Cheng J.-F."/>
            <person name="Goodwin L."/>
            <person name="Pitluck S."/>
            <person name="Peters L."/>
            <person name="Zhang X."/>
            <person name="Detter J.C."/>
            <person name="Han C."/>
            <person name="Tapia R."/>
            <person name="Land M."/>
            <person name="Hauser L."/>
            <person name="Kyrpides N."/>
            <person name="Ivanova N."/>
            <person name="Pagani I."/>
            <person name="Brau L."/>
            <person name="Yates R."/>
            <person name="O'Hara G."/>
            <person name="Rui T."/>
            <person name="Howieson J."/>
            <person name="Reeve W."/>
            <person name="Woyke T."/>
        </authorList>
    </citation>
    <scope>NUCLEOTIDE SEQUENCE [LARGE SCALE GENOMIC DNA]</scope>
    <source>
        <strain evidence="1 2">WSM3557</strain>
    </source>
</reference>
<evidence type="ECO:0000313" key="2">
    <source>
        <dbReference type="Proteomes" id="UP000003947"/>
    </source>
</evidence>
<keyword evidence="2" id="KW-1185">Reference proteome</keyword>
<dbReference type="HOGENOM" id="CLU_2735547_0_0_5"/>
<dbReference type="PATRIC" id="fig|864069.3.peg.2665"/>
<dbReference type="Proteomes" id="UP000003947">
    <property type="component" value="Unassembled WGS sequence"/>
</dbReference>
<sequence length="71" mass="7684">MPVFDASALNDNDETLINLRAILARPRENTQAQPRPRQRAEALPLAQSQSKHFAGIPLIVGVAVSITLPSP</sequence>
<accession>I4YXX7</accession>
<name>I4YXX7_9HYPH</name>
<organism evidence="1 2">
    <name type="scientific">Microvirga lotononidis</name>
    <dbReference type="NCBI Taxonomy" id="864069"/>
    <lineage>
        <taxon>Bacteria</taxon>
        <taxon>Pseudomonadati</taxon>
        <taxon>Pseudomonadota</taxon>
        <taxon>Alphaproteobacteria</taxon>
        <taxon>Hyphomicrobiales</taxon>
        <taxon>Methylobacteriaceae</taxon>
        <taxon>Microvirga</taxon>
    </lineage>
</organism>